<reference evidence="3" key="1">
    <citation type="submission" date="2017-02" db="UniProtKB">
        <authorList>
            <consortium name="WormBaseParasite"/>
        </authorList>
    </citation>
    <scope>IDENTIFICATION</scope>
</reference>
<gene>
    <name evidence="1" type="ORF">ACOC_LOCUS9227</name>
</gene>
<dbReference type="Proteomes" id="UP000267027">
    <property type="component" value="Unassembled WGS sequence"/>
</dbReference>
<evidence type="ECO:0000313" key="2">
    <source>
        <dbReference type="Proteomes" id="UP000267027"/>
    </source>
</evidence>
<sequence>MMKLSPFTPTVLLSQSLVNNQFLNVLRNKCDVCVLGKVEEHMFNESSFYSLKIFRVHHKNVCFQNRASSGGDCALLF</sequence>
<dbReference type="WBParaSite" id="ACOC_0000922601-mRNA-1">
    <property type="protein sequence ID" value="ACOC_0000922601-mRNA-1"/>
    <property type="gene ID" value="ACOC_0000922601"/>
</dbReference>
<dbReference type="EMBL" id="UYYA01004265">
    <property type="protein sequence ID" value="VDM60812.1"/>
    <property type="molecule type" value="Genomic_DNA"/>
</dbReference>
<reference evidence="1 2" key="2">
    <citation type="submission" date="2018-11" db="EMBL/GenBank/DDBJ databases">
        <authorList>
            <consortium name="Pathogen Informatics"/>
        </authorList>
    </citation>
    <scope>NUCLEOTIDE SEQUENCE [LARGE SCALE GENOMIC DNA]</scope>
    <source>
        <strain evidence="1 2">Costa Rica</strain>
    </source>
</reference>
<accession>A0A0R3PTT3</accession>
<evidence type="ECO:0000313" key="3">
    <source>
        <dbReference type="WBParaSite" id="ACOC_0000922601-mRNA-1"/>
    </source>
</evidence>
<name>A0A0R3PTT3_ANGCS</name>
<evidence type="ECO:0000313" key="1">
    <source>
        <dbReference type="EMBL" id="VDM60812.1"/>
    </source>
</evidence>
<dbReference type="AlphaFoldDB" id="A0A0R3PTT3"/>
<organism evidence="3">
    <name type="scientific">Angiostrongylus costaricensis</name>
    <name type="common">Nematode worm</name>
    <dbReference type="NCBI Taxonomy" id="334426"/>
    <lineage>
        <taxon>Eukaryota</taxon>
        <taxon>Metazoa</taxon>
        <taxon>Ecdysozoa</taxon>
        <taxon>Nematoda</taxon>
        <taxon>Chromadorea</taxon>
        <taxon>Rhabditida</taxon>
        <taxon>Rhabditina</taxon>
        <taxon>Rhabditomorpha</taxon>
        <taxon>Strongyloidea</taxon>
        <taxon>Metastrongylidae</taxon>
        <taxon>Angiostrongylus</taxon>
    </lineage>
</organism>
<keyword evidence="2" id="KW-1185">Reference proteome</keyword>
<protein>
    <submittedName>
        <fullName evidence="3">Gag-pol polyprotein</fullName>
    </submittedName>
</protein>
<proteinExistence type="predicted"/>